<comment type="caution">
    <text evidence="2">The sequence shown here is derived from an EMBL/GenBank/DDBJ whole genome shotgun (WGS) entry which is preliminary data.</text>
</comment>
<evidence type="ECO:0000313" key="2">
    <source>
        <dbReference type="EMBL" id="MFC7331237.1"/>
    </source>
</evidence>
<dbReference type="EMBL" id="JBHTBH010000017">
    <property type="protein sequence ID" value="MFC7331237.1"/>
    <property type="molecule type" value="Genomic_DNA"/>
</dbReference>
<feature type="compositionally biased region" description="Basic and acidic residues" evidence="1">
    <location>
        <begin position="409"/>
        <end position="424"/>
    </location>
</feature>
<keyword evidence="3" id="KW-1185">Reference proteome</keyword>
<reference evidence="3" key="1">
    <citation type="journal article" date="2019" name="Int. J. Syst. Evol. Microbiol.">
        <title>The Global Catalogue of Microorganisms (GCM) 10K type strain sequencing project: providing services to taxonomists for standard genome sequencing and annotation.</title>
        <authorList>
            <consortium name="The Broad Institute Genomics Platform"/>
            <consortium name="The Broad Institute Genome Sequencing Center for Infectious Disease"/>
            <person name="Wu L."/>
            <person name="Ma J."/>
        </authorList>
    </citation>
    <scope>NUCLEOTIDE SEQUENCE [LARGE SCALE GENOMIC DNA]</scope>
    <source>
        <strain evidence="3">CGMCC 4.7382</strain>
    </source>
</reference>
<feature type="compositionally biased region" description="Basic and acidic residues" evidence="1">
    <location>
        <begin position="549"/>
        <end position="572"/>
    </location>
</feature>
<protein>
    <submittedName>
        <fullName evidence="2">Uncharacterized protein</fullName>
    </submittedName>
</protein>
<accession>A0ABW2KMK6</accession>
<feature type="compositionally biased region" description="Basic and acidic residues" evidence="1">
    <location>
        <begin position="434"/>
        <end position="471"/>
    </location>
</feature>
<feature type="region of interest" description="Disordered" evidence="1">
    <location>
        <begin position="529"/>
        <end position="635"/>
    </location>
</feature>
<organism evidence="2 3">
    <name type="scientific">Marinactinospora rubrisoli</name>
    <dbReference type="NCBI Taxonomy" id="2715399"/>
    <lineage>
        <taxon>Bacteria</taxon>
        <taxon>Bacillati</taxon>
        <taxon>Actinomycetota</taxon>
        <taxon>Actinomycetes</taxon>
        <taxon>Streptosporangiales</taxon>
        <taxon>Nocardiopsidaceae</taxon>
        <taxon>Marinactinospora</taxon>
    </lineage>
</organism>
<feature type="compositionally biased region" description="Basic and acidic residues" evidence="1">
    <location>
        <begin position="596"/>
        <end position="610"/>
    </location>
</feature>
<evidence type="ECO:0000313" key="3">
    <source>
        <dbReference type="Proteomes" id="UP001596540"/>
    </source>
</evidence>
<feature type="compositionally biased region" description="Polar residues" evidence="1">
    <location>
        <begin position="574"/>
        <end position="587"/>
    </location>
</feature>
<gene>
    <name evidence="2" type="ORF">ACFQRF_26200</name>
</gene>
<dbReference type="Proteomes" id="UP001596540">
    <property type="component" value="Unassembled WGS sequence"/>
</dbReference>
<name>A0ABW2KMK6_9ACTN</name>
<proteinExistence type="predicted"/>
<sequence>MSENTTAAVRDRRSAGSLDGGPEGSEGRGGSGGSDEDGRQVRGHEDRRRHLMTSAMGGQAAAAFQNASGGVFDVMEAALMSQLGMAVRMPTKVGRSSMVRSGIGMSAAIWARLRRNRDVRRGAENNQTVYPQSSPQAILQILIVIQAADPQQVAQATAADLEGRTDLSPEARAAISDPENVGRILAGLKPEDVDQMLRSVGRQERLIGRLEGIWDARRENMPGLKDVPDFGSAWKVVQTGEWDPKTAPLEELNAVWASSLASTDPEARATRIAIEAAVREREPQMYEAYRRHLLFDAAANGTGNLESDRLDRLTAFEQALLYAGEEPMPMNAYWQTPFNANEYSAQQVADMADAAHLHAARGHTAAGQRLDTMMWELRDQNPAVSDRYWDLRNEGKSPAEAMNTVRGEIDGHLHPTDADAKLAPKDMTATATVKEVKEDEARRDAVDPTRVESAEEQQERTRRQTVDENQRRTAASGPELSPAQGDELDRAMTALQHSPSATERQTAAEYFKLRYDEKMSPAEARDQLRYERATDRVGSLGDATAQPAAEDRRTAAPADEPRVTVQSDRERATSAAQDIRSGQTTGKEVQLYSALDHPRGLPETPEEKRTAAAKLGKYQARRQEQAQTERRVAAA</sequence>
<feature type="region of interest" description="Disordered" evidence="1">
    <location>
        <begin position="409"/>
        <end position="484"/>
    </location>
</feature>
<evidence type="ECO:0000256" key="1">
    <source>
        <dbReference type="SAM" id="MobiDB-lite"/>
    </source>
</evidence>
<dbReference type="RefSeq" id="WP_379873951.1">
    <property type="nucleotide sequence ID" value="NZ_JBHTBH010000017.1"/>
</dbReference>
<feature type="region of interest" description="Disordered" evidence="1">
    <location>
        <begin position="1"/>
        <end position="44"/>
    </location>
</feature>
<feature type="compositionally biased region" description="Basic and acidic residues" evidence="1">
    <location>
        <begin position="621"/>
        <end position="635"/>
    </location>
</feature>
<feature type="compositionally biased region" description="Gly residues" evidence="1">
    <location>
        <begin position="18"/>
        <end position="33"/>
    </location>
</feature>